<reference evidence="1 2" key="1">
    <citation type="submission" date="2016-10" db="EMBL/GenBank/DDBJ databases">
        <authorList>
            <person name="de Groot N.N."/>
        </authorList>
    </citation>
    <scope>NUCLEOTIDE SEQUENCE [LARGE SCALE GENOMIC DNA]</scope>
    <source>
        <strain evidence="1 2">CGMCC 1.6291</strain>
    </source>
</reference>
<dbReference type="RefSeq" id="WP_091646541.1">
    <property type="nucleotide sequence ID" value="NZ_FOEG01000017.1"/>
</dbReference>
<sequence>MAQPSYLATISLMLFAGGIPGCASPAQTVGSEAATLVAEGTSEGSETPGHVILEGVAQVREHAPRGVDVDGMDRLVVIHAGRHPDGRYGADVGVEVTEDRVRFQCDVAVAEGGAFTQAVVYPWQAFAVSPDLDVVVDDCSGGDR</sequence>
<name>A0A1H8VVM1_9GAMM</name>
<protein>
    <submittedName>
        <fullName evidence="1">Uncharacterized protein</fullName>
    </submittedName>
</protein>
<accession>A0A1H8VVM1</accession>
<dbReference type="Proteomes" id="UP000199657">
    <property type="component" value="Unassembled WGS sequence"/>
</dbReference>
<organism evidence="1 2">
    <name type="scientific">Aquisalimonas asiatica</name>
    <dbReference type="NCBI Taxonomy" id="406100"/>
    <lineage>
        <taxon>Bacteria</taxon>
        <taxon>Pseudomonadati</taxon>
        <taxon>Pseudomonadota</taxon>
        <taxon>Gammaproteobacteria</taxon>
        <taxon>Chromatiales</taxon>
        <taxon>Ectothiorhodospiraceae</taxon>
        <taxon>Aquisalimonas</taxon>
    </lineage>
</organism>
<dbReference type="STRING" id="406100.SAMN04488052_1174"/>
<dbReference type="EMBL" id="FOEG01000017">
    <property type="protein sequence ID" value="SEP19456.1"/>
    <property type="molecule type" value="Genomic_DNA"/>
</dbReference>
<proteinExistence type="predicted"/>
<evidence type="ECO:0000313" key="1">
    <source>
        <dbReference type="EMBL" id="SEP19456.1"/>
    </source>
</evidence>
<gene>
    <name evidence="1" type="ORF">SAMN04488052_1174</name>
</gene>
<evidence type="ECO:0000313" key="2">
    <source>
        <dbReference type="Proteomes" id="UP000199657"/>
    </source>
</evidence>
<dbReference type="AlphaFoldDB" id="A0A1H8VVM1"/>
<keyword evidence="2" id="KW-1185">Reference proteome</keyword>